<comment type="function">
    <text evidence="2">May be involved in the metabolism of insect hormones and in the breakdown of synthetic insecticides.</text>
</comment>
<dbReference type="GO" id="GO:0020037">
    <property type="term" value="F:heme binding"/>
    <property type="evidence" value="ECO:0007669"/>
    <property type="project" value="InterPro"/>
</dbReference>
<proteinExistence type="inferred from homology"/>
<dbReference type="GO" id="GO:0004497">
    <property type="term" value="F:monooxygenase activity"/>
    <property type="evidence" value="ECO:0007669"/>
    <property type="project" value="UniProtKB-KW"/>
</dbReference>
<evidence type="ECO:0000256" key="5">
    <source>
        <dbReference type="ARBA" id="ARBA00010617"/>
    </source>
</evidence>
<dbReference type="PRINTS" id="PR00385">
    <property type="entry name" value="P450"/>
</dbReference>
<dbReference type="EMBL" id="HBUE01311118">
    <property type="protein sequence ID" value="CAG6583341.1"/>
    <property type="molecule type" value="Transcribed_RNA"/>
</dbReference>
<dbReference type="InterPro" id="IPR002401">
    <property type="entry name" value="Cyt_P450_E_grp-I"/>
</dbReference>
<keyword evidence="13" id="KW-0472">Membrane</keyword>
<evidence type="ECO:0000256" key="1">
    <source>
        <dbReference type="ARBA" id="ARBA00001971"/>
    </source>
</evidence>
<evidence type="ECO:0000256" key="2">
    <source>
        <dbReference type="ARBA" id="ARBA00003690"/>
    </source>
</evidence>
<evidence type="ECO:0000256" key="14">
    <source>
        <dbReference type="PIRSR" id="PIRSR602401-1"/>
    </source>
</evidence>
<reference evidence="16" key="1">
    <citation type="submission" date="2021-05" db="EMBL/GenBank/DDBJ databases">
        <authorList>
            <person name="Alioto T."/>
            <person name="Alioto T."/>
            <person name="Gomez Garrido J."/>
        </authorList>
    </citation>
    <scope>NUCLEOTIDE SEQUENCE</scope>
</reference>
<dbReference type="PRINTS" id="PR00463">
    <property type="entry name" value="EP450I"/>
</dbReference>
<keyword evidence="11 14" id="KW-0408">Iron</keyword>
<evidence type="ECO:0000256" key="11">
    <source>
        <dbReference type="ARBA" id="ARBA00023004"/>
    </source>
</evidence>
<dbReference type="SUPFAM" id="SSF48264">
    <property type="entry name" value="Cytochrome P450"/>
    <property type="match status" value="1"/>
</dbReference>
<dbReference type="PANTHER" id="PTHR24291">
    <property type="entry name" value="CYTOCHROME P450 FAMILY 4"/>
    <property type="match status" value="1"/>
</dbReference>
<dbReference type="InterPro" id="IPR001128">
    <property type="entry name" value="Cyt_P450"/>
</dbReference>
<evidence type="ECO:0000256" key="4">
    <source>
        <dbReference type="ARBA" id="ARBA00004406"/>
    </source>
</evidence>
<sequence>MEHRSPVHVNKYIVFIVKLNSRISQAIHEDIQQKVYQEIVNVIGGTDPSIPVQVEHLTQLNYTEMVMKETMRLFPVGPVVGRTCTAPTKISKTTIPPGATIVCGVYNVHRNPKYWGDNVDEFNPDRFYPERVAERHPYAYLPFSGGPRNCIGYKYGLMSIKIMLCHLLRSYKFRSPLTMDQLYVKMTITLKIANRHMVQIERR</sequence>
<evidence type="ECO:0000256" key="6">
    <source>
        <dbReference type="ARBA" id="ARBA00022617"/>
    </source>
</evidence>
<name>A0A8D8NZL6_CULPI</name>
<evidence type="ECO:0000256" key="13">
    <source>
        <dbReference type="ARBA" id="ARBA00023136"/>
    </source>
</evidence>
<dbReference type="AlphaFoldDB" id="A0A8D8NZL6"/>
<dbReference type="InterPro" id="IPR017972">
    <property type="entry name" value="Cyt_P450_CS"/>
</dbReference>
<dbReference type="GO" id="GO:0005789">
    <property type="term" value="C:endoplasmic reticulum membrane"/>
    <property type="evidence" value="ECO:0007669"/>
    <property type="project" value="UniProtKB-SubCell"/>
</dbReference>
<dbReference type="EMBL" id="HBUE01204861">
    <property type="protein sequence ID" value="CAG6531485.1"/>
    <property type="molecule type" value="Transcribed_RNA"/>
</dbReference>
<dbReference type="GO" id="GO:0005506">
    <property type="term" value="F:iron ion binding"/>
    <property type="evidence" value="ECO:0007669"/>
    <property type="project" value="InterPro"/>
</dbReference>
<dbReference type="PANTHER" id="PTHR24291:SF189">
    <property type="entry name" value="CYTOCHROME P450 4C3-RELATED"/>
    <property type="match status" value="1"/>
</dbReference>
<keyword evidence="12 15" id="KW-0503">Monooxygenase</keyword>
<protein>
    <submittedName>
        <fullName evidence="16">Cytochrome P450 4C1</fullName>
    </submittedName>
</protein>
<evidence type="ECO:0000256" key="10">
    <source>
        <dbReference type="ARBA" id="ARBA00023002"/>
    </source>
</evidence>
<evidence type="ECO:0000256" key="8">
    <source>
        <dbReference type="ARBA" id="ARBA00022824"/>
    </source>
</evidence>
<dbReference type="Pfam" id="PF00067">
    <property type="entry name" value="p450"/>
    <property type="match status" value="1"/>
</dbReference>
<evidence type="ECO:0000256" key="9">
    <source>
        <dbReference type="ARBA" id="ARBA00022848"/>
    </source>
</evidence>
<dbReference type="Gene3D" id="1.10.630.10">
    <property type="entry name" value="Cytochrome P450"/>
    <property type="match status" value="1"/>
</dbReference>
<evidence type="ECO:0000313" key="16">
    <source>
        <dbReference type="EMBL" id="CAG6583341.1"/>
    </source>
</evidence>
<organism evidence="16">
    <name type="scientific">Culex pipiens</name>
    <name type="common">House mosquito</name>
    <dbReference type="NCBI Taxonomy" id="7175"/>
    <lineage>
        <taxon>Eukaryota</taxon>
        <taxon>Metazoa</taxon>
        <taxon>Ecdysozoa</taxon>
        <taxon>Arthropoda</taxon>
        <taxon>Hexapoda</taxon>
        <taxon>Insecta</taxon>
        <taxon>Pterygota</taxon>
        <taxon>Neoptera</taxon>
        <taxon>Endopterygota</taxon>
        <taxon>Diptera</taxon>
        <taxon>Nematocera</taxon>
        <taxon>Culicoidea</taxon>
        <taxon>Culicidae</taxon>
        <taxon>Culicinae</taxon>
        <taxon>Culicini</taxon>
        <taxon>Culex</taxon>
        <taxon>Culex</taxon>
    </lineage>
</organism>
<keyword evidence="8" id="KW-0256">Endoplasmic reticulum</keyword>
<dbReference type="InterPro" id="IPR050196">
    <property type="entry name" value="Cytochrome_P450_Monoox"/>
</dbReference>
<feature type="binding site" description="axial binding residue" evidence="14">
    <location>
        <position position="150"/>
    </location>
    <ligand>
        <name>heme</name>
        <dbReference type="ChEBI" id="CHEBI:30413"/>
    </ligand>
    <ligandPart>
        <name>Fe</name>
        <dbReference type="ChEBI" id="CHEBI:18248"/>
    </ligandPart>
</feature>
<evidence type="ECO:0000256" key="7">
    <source>
        <dbReference type="ARBA" id="ARBA00022723"/>
    </source>
</evidence>
<keyword evidence="6 14" id="KW-0349">Heme</keyword>
<evidence type="ECO:0000256" key="12">
    <source>
        <dbReference type="ARBA" id="ARBA00023033"/>
    </source>
</evidence>
<comment type="similarity">
    <text evidence="5 15">Belongs to the cytochrome P450 family.</text>
</comment>
<keyword evidence="9" id="KW-0492">Microsome</keyword>
<keyword evidence="10 15" id="KW-0560">Oxidoreductase</keyword>
<dbReference type="InterPro" id="IPR036396">
    <property type="entry name" value="Cyt_P450_sf"/>
</dbReference>
<comment type="subcellular location">
    <subcellularLocation>
        <location evidence="4">Endoplasmic reticulum membrane</location>
        <topology evidence="4">Peripheral membrane protein</topology>
    </subcellularLocation>
    <subcellularLocation>
        <location evidence="3">Microsome membrane</location>
        <topology evidence="3">Peripheral membrane protein</topology>
    </subcellularLocation>
</comment>
<keyword evidence="7 14" id="KW-0479">Metal-binding</keyword>
<evidence type="ECO:0000256" key="15">
    <source>
        <dbReference type="RuleBase" id="RU000461"/>
    </source>
</evidence>
<dbReference type="PROSITE" id="PS00086">
    <property type="entry name" value="CYTOCHROME_P450"/>
    <property type="match status" value="1"/>
</dbReference>
<accession>A0A8D8NZL6</accession>
<dbReference type="GO" id="GO:0016705">
    <property type="term" value="F:oxidoreductase activity, acting on paired donors, with incorporation or reduction of molecular oxygen"/>
    <property type="evidence" value="ECO:0007669"/>
    <property type="project" value="InterPro"/>
</dbReference>
<comment type="cofactor">
    <cofactor evidence="1 14">
        <name>heme</name>
        <dbReference type="ChEBI" id="CHEBI:30413"/>
    </cofactor>
</comment>
<evidence type="ECO:0000256" key="3">
    <source>
        <dbReference type="ARBA" id="ARBA00004174"/>
    </source>
</evidence>